<proteinExistence type="predicted"/>
<dbReference type="EMBL" id="VSSQ01082435">
    <property type="protein sequence ID" value="MPN31057.1"/>
    <property type="molecule type" value="Genomic_DNA"/>
</dbReference>
<protein>
    <submittedName>
        <fullName evidence="1">Uncharacterized protein</fullName>
    </submittedName>
</protein>
<name>A0A645GWJ1_9ZZZZ</name>
<organism evidence="1">
    <name type="scientific">bioreactor metagenome</name>
    <dbReference type="NCBI Taxonomy" id="1076179"/>
    <lineage>
        <taxon>unclassified sequences</taxon>
        <taxon>metagenomes</taxon>
        <taxon>ecological metagenomes</taxon>
    </lineage>
</organism>
<reference evidence="1" key="1">
    <citation type="submission" date="2019-08" db="EMBL/GenBank/DDBJ databases">
        <authorList>
            <person name="Kucharzyk K."/>
            <person name="Murdoch R.W."/>
            <person name="Higgins S."/>
            <person name="Loffler F."/>
        </authorList>
    </citation>
    <scope>NUCLEOTIDE SEQUENCE</scope>
</reference>
<evidence type="ECO:0000313" key="1">
    <source>
        <dbReference type="EMBL" id="MPN31057.1"/>
    </source>
</evidence>
<comment type="caution">
    <text evidence="1">The sequence shown here is derived from an EMBL/GenBank/DDBJ whole genome shotgun (WGS) entry which is preliminary data.</text>
</comment>
<dbReference type="AlphaFoldDB" id="A0A645GWJ1"/>
<gene>
    <name evidence="1" type="ORF">SDC9_178530</name>
</gene>
<sequence length="48" mass="5690">MARDMFDSSAYFVIINDKNDIFREGLRIINDPRVYNELLNESSPLLRK</sequence>
<accession>A0A645GWJ1</accession>